<evidence type="ECO:0000313" key="1">
    <source>
        <dbReference type="EMBL" id="GJT69790.1"/>
    </source>
</evidence>
<dbReference type="Proteomes" id="UP001151760">
    <property type="component" value="Unassembled WGS sequence"/>
</dbReference>
<reference evidence="1" key="2">
    <citation type="submission" date="2022-01" db="EMBL/GenBank/DDBJ databases">
        <authorList>
            <person name="Yamashiro T."/>
            <person name="Shiraishi A."/>
            <person name="Satake H."/>
            <person name="Nakayama K."/>
        </authorList>
    </citation>
    <scope>NUCLEOTIDE SEQUENCE</scope>
</reference>
<proteinExistence type="predicted"/>
<comment type="caution">
    <text evidence="1">The sequence shown here is derived from an EMBL/GenBank/DDBJ whole genome shotgun (WGS) entry which is preliminary data.</text>
</comment>
<sequence length="180" mass="21491">MVVVSCKNLGEDQNYVSAFYKTNFWRSAEIVTDDDGSLRFMLLSMDTHCQYLRVGILEMFLNKTKQTYSSAYTKLIKVKKLEAQIRRRKIFLKEGFKTDEEIEKAQEEIKKELEQERLSFAEAIRIEEQMHEEQRAQIARDAEIARQWDEEERKNKKVVMVRPIFEKLWDFKSSLCFGQQ</sequence>
<protein>
    <submittedName>
        <fullName evidence="1">Uncharacterized protein</fullName>
    </submittedName>
</protein>
<reference evidence="1" key="1">
    <citation type="journal article" date="2022" name="Int. J. Mol. Sci.">
        <title>Draft Genome of Tanacetum Coccineum: Genomic Comparison of Closely Related Tanacetum-Family Plants.</title>
        <authorList>
            <person name="Yamashiro T."/>
            <person name="Shiraishi A."/>
            <person name="Nakayama K."/>
            <person name="Satake H."/>
        </authorList>
    </citation>
    <scope>NUCLEOTIDE SEQUENCE</scope>
</reference>
<dbReference type="EMBL" id="BQNB010018020">
    <property type="protein sequence ID" value="GJT69790.1"/>
    <property type="molecule type" value="Genomic_DNA"/>
</dbReference>
<keyword evidence="2" id="KW-1185">Reference proteome</keyword>
<evidence type="ECO:0000313" key="2">
    <source>
        <dbReference type="Proteomes" id="UP001151760"/>
    </source>
</evidence>
<accession>A0ABQ5G2R3</accession>
<organism evidence="1 2">
    <name type="scientific">Tanacetum coccineum</name>
    <dbReference type="NCBI Taxonomy" id="301880"/>
    <lineage>
        <taxon>Eukaryota</taxon>
        <taxon>Viridiplantae</taxon>
        <taxon>Streptophyta</taxon>
        <taxon>Embryophyta</taxon>
        <taxon>Tracheophyta</taxon>
        <taxon>Spermatophyta</taxon>
        <taxon>Magnoliopsida</taxon>
        <taxon>eudicotyledons</taxon>
        <taxon>Gunneridae</taxon>
        <taxon>Pentapetalae</taxon>
        <taxon>asterids</taxon>
        <taxon>campanulids</taxon>
        <taxon>Asterales</taxon>
        <taxon>Asteraceae</taxon>
        <taxon>Asteroideae</taxon>
        <taxon>Anthemideae</taxon>
        <taxon>Anthemidinae</taxon>
        <taxon>Tanacetum</taxon>
    </lineage>
</organism>
<gene>
    <name evidence="1" type="ORF">Tco_1029076</name>
</gene>
<name>A0ABQ5G2R3_9ASTR</name>